<dbReference type="EMBL" id="JAAIUW010000009">
    <property type="protein sequence ID" value="KAF7814647.1"/>
    <property type="molecule type" value="Genomic_DNA"/>
</dbReference>
<reference evidence="1" key="1">
    <citation type="submission" date="2020-09" db="EMBL/GenBank/DDBJ databases">
        <title>Genome-Enabled Discovery of Anthraquinone Biosynthesis in Senna tora.</title>
        <authorList>
            <person name="Kang S.-H."/>
            <person name="Pandey R.P."/>
            <person name="Lee C.-M."/>
            <person name="Sim J.-S."/>
            <person name="Jeong J.-T."/>
            <person name="Choi B.-S."/>
            <person name="Jung M."/>
            <person name="Ginzburg D."/>
            <person name="Zhao K."/>
            <person name="Won S.Y."/>
            <person name="Oh T.-J."/>
            <person name="Yu Y."/>
            <person name="Kim N.-H."/>
            <person name="Lee O.R."/>
            <person name="Lee T.-H."/>
            <person name="Bashyal P."/>
            <person name="Kim T.-S."/>
            <person name="Lee W.-H."/>
            <person name="Kawkins C."/>
            <person name="Kim C.-K."/>
            <person name="Kim J.S."/>
            <person name="Ahn B.O."/>
            <person name="Rhee S.Y."/>
            <person name="Sohng J.K."/>
        </authorList>
    </citation>
    <scope>NUCLEOTIDE SEQUENCE</scope>
    <source>
        <tissue evidence="1">Leaf</tissue>
    </source>
</reference>
<sequence>MGENPGLIAMGESSRWIMTSEDFDRV</sequence>
<name>A0A834T3V1_9FABA</name>
<proteinExistence type="predicted"/>
<keyword evidence="2" id="KW-1185">Reference proteome</keyword>
<evidence type="ECO:0000313" key="2">
    <source>
        <dbReference type="Proteomes" id="UP000634136"/>
    </source>
</evidence>
<organism evidence="1 2">
    <name type="scientific">Senna tora</name>
    <dbReference type="NCBI Taxonomy" id="362788"/>
    <lineage>
        <taxon>Eukaryota</taxon>
        <taxon>Viridiplantae</taxon>
        <taxon>Streptophyta</taxon>
        <taxon>Embryophyta</taxon>
        <taxon>Tracheophyta</taxon>
        <taxon>Spermatophyta</taxon>
        <taxon>Magnoliopsida</taxon>
        <taxon>eudicotyledons</taxon>
        <taxon>Gunneridae</taxon>
        <taxon>Pentapetalae</taxon>
        <taxon>rosids</taxon>
        <taxon>fabids</taxon>
        <taxon>Fabales</taxon>
        <taxon>Fabaceae</taxon>
        <taxon>Caesalpinioideae</taxon>
        <taxon>Cassia clade</taxon>
        <taxon>Senna</taxon>
    </lineage>
</organism>
<evidence type="ECO:0000313" key="1">
    <source>
        <dbReference type="EMBL" id="KAF7814647.1"/>
    </source>
</evidence>
<protein>
    <submittedName>
        <fullName evidence="1">Uncharacterized protein</fullName>
    </submittedName>
</protein>
<dbReference type="AlphaFoldDB" id="A0A834T3V1"/>
<accession>A0A834T3V1</accession>
<gene>
    <name evidence="1" type="ORF">G2W53_028616</name>
</gene>
<comment type="caution">
    <text evidence="1">The sequence shown here is derived from an EMBL/GenBank/DDBJ whole genome shotgun (WGS) entry which is preliminary data.</text>
</comment>
<dbReference type="Proteomes" id="UP000634136">
    <property type="component" value="Unassembled WGS sequence"/>
</dbReference>